<evidence type="ECO:0000256" key="7">
    <source>
        <dbReference type="ARBA" id="ARBA00023209"/>
    </source>
</evidence>
<comment type="subcellular location">
    <subcellularLocation>
        <location evidence="13">Cytoplasm</location>
    </subcellularLocation>
</comment>
<keyword evidence="2 13" id="KW-0444">Lipid biosynthesis</keyword>
<reference evidence="21" key="1">
    <citation type="submission" date="2017-02" db="EMBL/GenBank/DDBJ databases">
        <authorList>
            <person name="Varghese N."/>
            <person name="Submissions S."/>
        </authorList>
    </citation>
    <scope>NUCLEOTIDE SEQUENCE [LARGE SCALE GENOMIC DNA]</scope>
    <source>
        <strain evidence="21">DSM 3072</strain>
    </source>
</reference>
<feature type="binding site" evidence="13">
    <location>
        <position position="36"/>
    </location>
    <ligand>
        <name>NADPH</name>
        <dbReference type="ChEBI" id="CHEBI:57783"/>
    </ligand>
</feature>
<dbReference type="InterPro" id="IPR006109">
    <property type="entry name" value="G3P_DH_NAD-dep_C"/>
</dbReference>
<feature type="binding site" evidence="13">
    <location>
        <position position="258"/>
    </location>
    <ligand>
        <name>NADPH</name>
        <dbReference type="ChEBI" id="CHEBI:57783"/>
    </ligand>
</feature>
<evidence type="ECO:0000256" key="14">
    <source>
        <dbReference type="PIRSR" id="PIRSR000114-1"/>
    </source>
</evidence>
<keyword evidence="13" id="KW-0547">Nucleotide-binding</keyword>
<keyword evidence="7 13" id="KW-0594">Phospholipid biosynthesis</keyword>
<evidence type="ECO:0000256" key="9">
    <source>
        <dbReference type="ARBA" id="ARBA00052716"/>
    </source>
</evidence>
<dbReference type="InterPro" id="IPR013328">
    <property type="entry name" value="6PGD_dom2"/>
</dbReference>
<dbReference type="HAMAP" id="MF_00394">
    <property type="entry name" value="NAD_Glyc3P_dehydrog"/>
    <property type="match status" value="1"/>
</dbReference>
<keyword evidence="4 13" id="KW-0560">Oxidoreductase</keyword>
<organism evidence="20 21">
    <name type="scientific">Succinivibrio dextrinosolvens DSM 3072</name>
    <dbReference type="NCBI Taxonomy" id="1123324"/>
    <lineage>
        <taxon>Bacteria</taxon>
        <taxon>Pseudomonadati</taxon>
        <taxon>Pseudomonadota</taxon>
        <taxon>Gammaproteobacteria</taxon>
        <taxon>Aeromonadales</taxon>
        <taxon>Succinivibrionaceae</taxon>
        <taxon>Succinivibrio</taxon>
    </lineage>
</organism>
<dbReference type="InterPro" id="IPR011128">
    <property type="entry name" value="G3P_DH_NAD-dep_N"/>
</dbReference>
<evidence type="ECO:0000256" key="5">
    <source>
        <dbReference type="ARBA" id="ARBA00023027"/>
    </source>
</evidence>
<dbReference type="NCBIfam" id="NF000939">
    <property type="entry name" value="PRK00094.1-1"/>
    <property type="match status" value="1"/>
</dbReference>
<dbReference type="PROSITE" id="PS00957">
    <property type="entry name" value="NAD_G3PDH"/>
    <property type="match status" value="1"/>
</dbReference>
<feature type="active site" description="Proton acceptor" evidence="13 14">
    <location>
        <position position="194"/>
    </location>
</feature>
<evidence type="ECO:0000256" key="16">
    <source>
        <dbReference type="PIRSR" id="PIRSR000114-3"/>
    </source>
</evidence>
<dbReference type="PANTHER" id="PTHR11728:SF1">
    <property type="entry name" value="GLYCEROL-3-PHOSPHATE DEHYDROGENASE [NAD(+)] 2, CHLOROPLASTIC"/>
    <property type="match status" value="1"/>
</dbReference>
<comment type="catalytic activity">
    <reaction evidence="13">
        <text>sn-glycerol 3-phosphate + NAD(+) = dihydroxyacetone phosphate + NADH + H(+)</text>
        <dbReference type="Rhea" id="RHEA:11092"/>
        <dbReference type="ChEBI" id="CHEBI:15378"/>
        <dbReference type="ChEBI" id="CHEBI:57540"/>
        <dbReference type="ChEBI" id="CHEBI:57597"/>
        <dbReference type="ChEBI" id="CHEBI:57642"/>
        <dbReference type="ChEBI" id="CHEBI:57945"/>
        <dbReference type="EC" id="1.1.1.94"/>
    </reaction>
</comment>
<dbReference type="NCBIfam" id="NF000942">
    <property type="entry name" value="PRK00094.1-4"/>
    <property type="match status" value="1"/>
</dbReference>
<evidence type="ECO:0000313" key="20">
    <source>
        <dbReference type="EMBL" id="SKA57206.1"/>
    </source>
</evidence>
<dbReference type="GO" id="GO:0046167">
    <property type="term" value="P:glycerol-3-phosphate biosynthetic process"/>
    <property type="evidence" value="ECO:0007669"/>
    <property type="project" value="UniProtKB-UniRule"/>
</dbReference>
<evidence type="ECO:0000259" key="18">
    <source>
        <dbReference type="Pfam" id="PF01210"/>
    </source>
</evidence>
<comment type="function">
    <text evidence="13">Catalyzes the reduction of the glycolytic intermediate dihydroxyacetone phosphate (DHAP) to sn-glycerol 3-phosphate (G3P), the key precursor for phospholipid synthesis.</text>
</comment>
<dbReference type="InterPro" id="IPR036291">
    <property type="entry name" value="NAD(P)-bd_dom_sf"/>
</dbReference>
<dbReference type="PIRSF" id="PIRSF000114">
    <property type="entry name" value="Glycerol-3-P_dh"/>
    <property type="match status" value="1"/>
</dbReference>
<dbReference type="GO" id="GO:0005975">
    <property type="term" value="P:carbohydrate metabolic process"/>
    <property type="evidence" value="ECO:0007669"/>
    <property type="project" value="InterPro"/>
</dbReference>
<dbReference type="SUPFAM" id="SSF48179">
    <property type="entry name" value="6-phosphogluconate dehydrogenase C-terminal domain-like"/>
    <property type="match status" value="1"/>
</dbReference>
<feature type="binding site" evidence="13">
    <location>
        <position position="257"/>
    </location>
    <ligand>
        <name>sn-glycerol 3-phosphate</name>
        <dbReference type="ChEBI" id="CHEBI:57597"/>
    </ligand>
</feature>
<keyword evidence="8 13" id="KW-1208">Phospholipid metabolism</keyword>
<dbReference type="FunFam" id="1.10.1040.10:FF:000001">
    <property type="entry name" value="Glycerol-3-phosphate dehydrogenase [NAD(P)+]"/>
    <property type="match status" value="1"/>
</dbReference>
<evidence type="ECO:0000256" key="8">
    <source>
        <dbReference type="ARBA" id="ARBA00023264"/>
    </source>
</evidence>
<proteinExistence type="inferred from homology"/>
<name>A0A1T4UX48_9GAMM</name>
<feature type="binding site" evidence="13">
    <location>
        <position position="258"/>
    </location>
    <ligand>
        <name>sn-glycerol 3-phosphate</name>
        <dbReference type="ChEBI" id="CHEBI:57597"/>
    </ligand>
</feature>
<dbReference type="STRING" id="83771.SAMN02910357_00740"/>
<evidence type="ECO:0000256" key="17">
    <source>
        <dbReference type="RuleBase" id="RU000437"/>
    </source>
</evidence>
<evidence type="ECO:0000256" key="4">
    <source>
        <dbReference type="ARBA" id="ARBA00023002"/>
    </source>
</evidence>
<keyword evidence="21" id="KW-1185">Reference proteome</keyword>
<dbReference type="GO" id="GO:0046168">
    <property type="term" value="P:glycerol-3-phosphate catabolic process"/>
    <property type="evidence" value="ECO:0007669"/>
    <property type="project" value="InterPro"/>
</dbReference>
<dbReference type="NCBIfam" id="NF000940">
    <property type="entry name" value="PRK00094.1-2"/>
    <property type="match status" value="1"/>
</dbReference>
<keyword evidence="5 13" id="KW-0520">NAD</keyword>
<feature type="binding site" evidence="13">
    <location>
        <position position="194"/>
    </location>
    <ligand>
        <name>sn-glycerol 3-phosphate</name>
        <dbReference type="ChEBI" id="CHEBI:57597"/>
    </ligand>
</feature>
<dbReference type="EMBL" id="FUXX01000002">
    <property type="protein sequence ID" value="SKA57206.1"/>
    <property type="molecule type" value="Genomic_DNA"/>
</dbReference>
<dbReference type="GO" id="GO:0046474">
    <property type="term" value="P:glycerophospholipid biosynthetic process"/>
    <property type="evidence" value="ECO:0007669"/>
    <property type="project" value="TreeGrafter"/>
</dbReference>
<evidence type="ECO:0000313" key="21">
    <source>
        <dbReference type="Proteomes" id="UP000242432"/>
    </source>
</evidence>
<keyword evidence="13" id="KW-0963">Cytoplasm</keyword>
<feature type="binding site" evidence="13">
    <location>
        <position position="282"/>
    </location>
    <ligand>
        <name>NADPH</name>
        <dbReference type="ChEBI" id="CHEBI:57783"/>
    </ligand>
</feature>
<keyword evidence="3 13" id="KW-0521">NADP</keyword>
<feature type="binding site" evidence="15">
    <location>
        <position position="110"/>
    </location>
    <ligand>
        <name>substrate</name>
    </ligand>
</feature>
<dbReference type="UniPathway" id="UPA00940"/>
<feature type="domain" description="Glycerol-3-phosphate dehydrogenase NAD-dependent C-terminal" evidence="19">
    <location>
        <begin position="183"/>
        <end position="318"/>
    </location>
</feature>
<evidence type="ECO:0000256" key="11">
    <source>
        <dbReference type="ARBA" id="ARBA00069372"/>
    </source>
</evidence>
<feature type="binding site" evidence="13">
    <location>
        <position position="247"/>
    </location>
    <ligand>
        <name>sn-glycerol 3-phosphate</name>
        <dbReference type="ChEBI" id="CHEBI:57597"/>
    </ligand>
</feature>
<evidence type="ECO:0000256" key="13">
    <source>
        <dbReference type="HAMAP-Rule" id="MF_00394"/>
    </source>
</evidence>
<dbReference type="EC" id="1.1.1.94" evidence="10 13"/>
<evidence type="ECO:0000256" key="2">
    <source>
        <dbReference type="ARBA" id="ARBA00022516"/>
    </source>
</evidence>
<evidence type="ECO:0000256" key="3">
    <source>
        <dbReference type="ARBA" id="ARBA00022857"/>
    </source>
</evidence>
<feature type="binding site" evidence="13">
    <location>
        <position position="284"/>
    </location>
    <ligand>
        <name>NADPH</name>
        <dbReference type="ChEBI" id="CHEBI:57783"/>
    </ligand>
</feature>
<feature type="binding site" evidence="16">
    <location>
        <position position="258"/>
    </location>
    <ligand>
        <name>NAD(+)</name>
        <dbReference type="ChEBI" id="CHEBI:57540"/>
    </ligand>
</feature>
<dbReference type="GO" id="GO:0141152">
    <property type="term" value="F:glycerol-3-phosphate dehydrogenase (NAD+) activity"/>
    <property type="evidence" value="ECO:0007669"/>
    <property type="project" value="RHEA"/>
</dbReference>
<dbReference type="GO" id="GO:0051287">
    <property type="term" value="F:NAD binding"/>
    <property type="evidence" value="ECO:0007669"/>
    <property type="project" value="InterPro"/>
</dbReference>
<gene>
    <name evidence="13" type="primary">gpsA</name>
    <name evidence="20" type="ORF">SAMN02745213_00158</name>
</gene>
<evidence type="ECO:0000259" key="19">
    <source>
        <dbReference type="Pfam" id="PF07479"/>
    </source>
</evidence>
<dbReference type="PRINTS" id="PR00077">
    <property type="entry name" value="GPDHDRGNASE"/>
</dbReference>
<comment type="similarity">
    <text evidence="1 13 17">Belongs to the NAD-dependent glycerol-3-phosphate dehydrogenase family.</text>
</comment>
<dbReference type="Gene3D" id="3.40.50.720">
    <property type="entry name" value="NAD(P)-binding Rossmann-like Domain"/>
    <property type="match status" value="1"/>
</dbReference>
<evidence type="ECO:0000256" key="1">
    <source>
        <dbReference type="ARBA" id="ARBA00011009"/>
    </source>
</evidence>
<feature type="binding site" evidence="13">
    <location>
        <position position="259"/>
    </location>
    <ligand>
        <name>sn-glycerol 3-phosphate</name>
        <dbReference type="ChEBI" id="CHEBI:57597"/>
    </ligand>
</feature>
<dbReference type="Proteomes" id="UP000242432">
    <property type="component" value="Unassembled WGS sequence"/>
</dbReference>
<sequence length="334" mass="35637">MGSFKSVLGVIGAGSYGTALAQSTASKGLPVMLWCRNPETAKLLQTSRENSKYLPGIRFEETLTVTSSLEEVMSNCRDILVVVPSHTFADVLTKIKQYITPNHRIAWATKGMDLNTGKLLSEVATDVLGSDVPMAALSGPTFAVELAKGLPTAIAVAGTNSDFIKDFIELMHTKTFRIYENSDLLGMQLGGAIKNVIAIGAGLSDGLGFGANARTALISRGLAEMTRLGLAYGATEKSFMGLSGLGDLILTCTDNQSRNRRFGFFLGQGLSCQAALDKIGQVVEGYTMSKVVRNLCDKTGVQMPICHEVYEIIYNGKSGLDAAMSLLGRSLKSE</sequence>
<dbReference type="Pfam" id="PF07479">
    <property type="entry name" value="NAD_Gly3P_dh_C"/>
    <property type="match status" value="1"/>
</dbReference>
<evidence type="ECO:0000256" key="15">
    <source>
        <dbReference type="PIRSR" id="PIRSR000114-2"/>
    </source>
</evidence>
<comment type="catalytic activity">
    <reaction evidence="9">
        <text>sn-glycerol 3-phosphate + NADP(+) = dihydroxyacetone phosphate + NADPH + H(+)</text>
        <dbReference type="Rhea" id="RHEA:11096"/>
        <dbReference type="ChEBI" id="CHEBI:15378"/>
        <dbReference type="ChEBI" id="CHEBI:57597"/>
        <dbReference type="ChEBI" id="CHEBI:57642"/>
        <dbReference type="ChEBI" id="CHEBI:57783"/>
        <dbReference type="ChEBI" id="CHEBI:58349"/>
        <dbReference type="EC" id="1.1.1.94"/>
    </reaction>
    <physiologicalReaction direction="right-to-left" evidence="9">
        <dbReference type="Rhea" id="RHEA:11098"/>
    </physiologicalReaction>
</comment>
<feature type="binding site" evidence="16">
    <location>
        <position position="143"/>
    </location>
    <ligand>
        <name>NAD(+)</name>
        <dbReference type="ChEBI" id="CHEBI:57540"/>
    </ligand>
</feature>
<evidence type="ECO:0000256" key="12">
    <source>
        <dbReference type="ARBA" id="ARBA00080511"/>
    </source>
</evidence>
<feature type="binding site" evidence="13">
    <location>
        <position position="141"/>
    </location>
    <ligand>
        <name>sn-glycerol 3-phosphate</name>
        <dbReference type="ChEBI" id="CHEBI:57597"/>
    </ligand>
</feature>
<protein>
    <recommendedName>
        <fullName evidence="11 13">Glycerol-3-phosphate dehydrogenase [NAD(P)+]</fullName>
        <ecNumber evidence="10 13">1.1.1.94</ecNumber>
    </recommendedName>
    <alternativeName>
        <fullName evidence="13">NAD(P)(+)-dependent glycerol-3-phosphate dehydrogenase</fullName>
    </alternativeName>
    <alternativeName>
        <fullName evidence="12 13">NAD(P)H-dependent dihydroxyacetone-phosphate reductase</fullName>
    </alternativeName>
</protein>
<feature type="binding site" evidence="13">
    <location>
        <position position="139"/>
    </location>
    <ligand>
        <name>sn-glycerol 3-phosphate</name>
        <dbReference type="ChEBI" id="CHEBI:57597"/>
    </ligand>
</feature>
<feature type="binding site" evidence="13">
    <location>
        <position position="53"/>
    </location>
    <ligand>
        <name>NADPH</name>
        <dbReference type="ChEBI" id="CHEBI:57783"/>
    </ligand>
</feature>
<feature type="binding site" evidence="16">
    <location>
        <begin position="12"/>
        <end position="17"/>
    </location>
    <ligand>
        <name>NAD(+)</name>
        <dbReference type="ChEBI" id="CHEBI:57540"/>
    </ligand>
</feature>
<dbReference type="FunFam" id="3.40.50.720:FF:000019">
    <property type="entry name" value="Glycerol-3-phosphate dehydrogenase [NAD(P)+]"/>
    <property type="match status" value="1"/>
</dbReference>
<dbReference type="SUPFAM" id="SSF51735">
    <property type="entry name" value="NAD(P)-binding Rossmann-fold domains"/>
    <property type="match status" value="1"/>
</dbReference>
<keyword evidence="6 13" id="KW-0443">Lipid metabolism</keyword>
<accession>A0A1T4UX48</accession>
<evidence type="ECO:0000256" key="6">
    <source>
        <dbReference type="ARBA" id="ARBA00023098"/>
    </source>
</evidence>
<dbReference type="GO" id="GO:0141153">
    <property type="term" value="F:glycerol-3-phosphate dehydrogenase (NADP+) activity"/>
    <property type="evidence" value="ECO:0007669"/>
    <property type="project" value="RHEA"/>
</dbReference>
<feature type="binding site" evidence="13">
    <location>
        <position position="110"/>
    </location>
    <ligand>
        <name>NADPH</name>
        <dbReference type="ChEBI" id="CHEBI:57783"/>
    </ligand>
</feature>
<dbReference type="InterPro" id="IPR008927">
    <property type="entry name" value="6-PGluconate_DH-like_C_sf"/>
</dbReference>
<feature type="binding site" evidence="13">
    <location>
        <position position="16"/>
    </location>
    <ligand>
        <name>NADPH</name>
        <dbReference type="ChEBI" id="CHEBI:57783"/>
    </ligand>
</feature>
<dbReference type="GO" id="GO:0005829">
    <property type="term" value="C:cytosol"/>
    <property type="evidence" value="ECO:0007669"/>
    <property type="project" value="TreeGrafter"/>
</dbReference>
<feature type="binding site" evidence="13">
    <location>
        <position position="143"/>
    </location>
    <ligand>
        <name>NADPH</name>
        <dbReference type="ChEBI" id="CHEBI:57783"/>
    </ligand>
</feature>
<dbReference type="RefSeq" id="WP_078927799.1">
    <property type="nucleotide sequence ID" value="NZ_FUXX01000002.1"/>
</dbReference>
<feature type="binding site" evidence="13">
    <location>
        <position position="110"/>
    </location>
    <ligand>
        <name>sn-glycerol 3-phosphate</name>
        <dbReference type="ChEBI" id="CHEBI:57597"/>
    </ligand>
</feature>
<feature type="binding site" evidence="15">
    <location>
        <begin position="258"/>
        <end position="259"/>
    </location>
    <ligand>
        <name>substrate</name>
    </ligand>
</feature>
<evidence type="ECO:0000256" key="10">
    <source>
        <dbReference type="ARBA" id="ARBA00066687"/>
    </source>
</evidence>
<dbReference type="Pfam" id="PF01210">
    <property type="entry name" value="NAD_Gly3P_dh_N"/>
    <property type="match status" value="1"/>
</dbReference>
<dbReference type="PANTHER" id="PTHR11728">
    <property type="entry name" value="GLYCEROL-3-PHOSPHATE DEHYDROGENASE"/>
    <property type="match status" value="1"/>
</dbReference>
<comment type="pathway">
    <text evidence="13">Membrane lipid metabolism; glycerophospholipid metabolism.</text>
</comment>
<feature type="domain" description="Glycerol-3-phosphate dehydrogenase NAD-dependent N-terminal" evidence="18">
    <location>
        <begin position="9"/>
        <end position="162"/>
    </location>
</feature>
<comment type="caution">
    <text evidence="13">Lacks conserved residue(s) required for the propagation of feature annotation.</text>
</comment>
<dbReference type="Gene3D" id="1.10.1040.10">
    <property type="entry name" value="N-(1-d-carboxylethyl)-l-norvaline Dehydrogenase, domain 2"/>
    <property type="match status" value="1"/>
</dbReference>
<dbReference type="InterPro" id="IPR006168">
    <property type="entry name" value="G3P_DH_NAD-dep"/>
</dbReference>
<feature type="binding site" evidence="13">
    <location>
        <position position="15"/>
    </location>
    <ligand>
        <name>NADPH</name>
        <dbReference type="ChEBI" id="CHEBI:57783"/>
    </ligand>
</feature>
<dbReference type="AlphaFoldDB" id="A0A1T4UX48"/>